<name>A0ABU4J502_9BACI</name>
<evidence type="ECO:0000313" key="1">
    <source>
        <dbReference type="EMBL" id="MDW8516076.1"/>
    </source>
</evidence>
<proteinExistence type="predicted"/>
<keyword evidence="2" id="KW-1185">Reference proteome</keyword>
<dbReference type="PROSITE" id="PS51257">
    <property type="entry name" value="PROKAR_LIPOPROTEIN"/>
    <property type="match status" value="1"/>
</dbReference>
<evidence type="ECO:0008006" key="3">
    <source>
        <dbReference type="Google" id="ProtNLM"/>
    </source>
</evidence>
<evidence type="ECO:0000313" key="2">
    <source>
        <dbReference type="Proteomes" id="UP001284771"/>
    </source>
</evidence>
<reference evidence="2" key="1">
    <citation type="submission" date="2023-07" db="EMBL/GenBank/DDBJ databases">
        <title>Draft genomic sequences of Priestia flexa CCM isolated from the soil of an abandoned mine contaminated by free cyanide in the high Andean zone of Tacna, Peru.</title>
        <authorList>
            <person name="Caceda Quiroz C.J."/>
            <person name="Maraza Chooque G.J."/>
            <person name="Fora Quispe G.L."/>
            <person name="Carpio Mamani M."/>
        </authorList>
    </citation>
    <scope>NUCLEOTIDE SEQUENCE [LARGE SCALE GENOMIC DNA]</scope>
    <source>
        <strain evidence="2">CCM</strain>
    </source>
</reference>
<dbReference type="EMBL" id="JAWUZT010000018">
    <property type="protein sequence ID" value="MDW8516076.1"/>
    <property type="molecule type" value="Genomic_DNA"/>
</dbReference>
<dbReference type="Proteomes" id="UP001284771">
    <property type="component" value="Unassembled WGS sequence"/>
</dbReference>
<sequence>MKKLLLFLFFAILTIGCSMIPKDEVSKDTNDKKAIEVSSKPEVRQMILISSDETAKSDQHRLYMLNKTSFTPHIEVDNDFPWQNTYRLFFFVDYKQVNVTKSGKVQPYVEVDLEARKRIKFDDISINNLKEGRHDFLLFLVRNPDKPLKKDEFIPTEALHLSRRSTLIVKKDIPPRPNFSKLENKIPNSNDSKSIPFISYKPTESLREALGVIDKNKSDKVWINFPTPVVNKNYALIALLNNKQLKLETPFITSNTNGTTSLPLTVKEWNHNDNLIIGVIERPFEKGEDSKGSLLDPWTPTYTNKITIK</sequence>
<protein>
    <recommendedName>
        <fullName evidence="3">Lipoprotein</fullName>
    </recommendedName>
</protein>
<gene>
    <name evidence="1" type="ORF">RIB56_08010</name>
</gene>
<organism evidence="1 2">
    <name type="scientific">Priestia flexa</name>
    <dbReference type="NCBI Taxonomy" id="86664"/>
    <lineage>
        <taxon>Bacteria</taxon>
        <taxon>Bacillati</taxon>
        <taxon>Bacillota</taxon>
        <taxon>Bacilli</taxon>
        <taxon>Bacillales</taxon>
        <taxon>Bacillaceae</taxon>
        <taxon>Priestia</taxon>
    </lineage>
</organism>
<dbReference type="RefSeq" id="WP_050691139.1">
    <property type="nucleotide sequence ID" value="NZ_JAWUZT010000018.1"/>
</dbReference>
<comment type="caution">
    <text evidence="1">The sequence shown here is derived from an EMBL/GenBank/DDBJ whole genome shotgun (WGS) entry which is preliminary data.</text>
</comment>
<accession>A0ABU4J502</accession>